<accession>A0ABW3FG52</accession>
<evidence type="ECO:0000256" key="5">
    <source>
        <dbReference type="SAM" id="Phobius"/>
    </source>
</evidence>
<keyword evidence="4 5" id="KW-0472">Membrane</keyword>
<protein>
    <submittedName>
        <fullName evidence="7">NfeD family protein</fullName>
    </submittedName>
</protein>
<keyword evidence="8" id="KW-1185">Reference proteome</keyword>
<evidence type="ECO:0000256" key="3">
    <source>
        <dbReference type="ARBA" id="ARBA00022989"/>
    </source>
</evidence>
<evidence type="ECO:0000256" key="1">
    <source>
        <dbReference type="ARBA" id="ARBA00004141"/>
    </source>
</evidence>
<keyword evidence="2 5" id="KW-0812">Transmembrane</keyword>
<evidence type="ECO:0000259" key="6">
    <source>
        <dbReference type="Pfam" id="PF01957"/>
    </source>
</evidence>
<feature type="transmembrane region" description="Helical" evidence="5">
    <location>
        <begin position="56"/>
        <end position="76"/>
    </location>
</feature>
<dbReference type="PANTHER" id="PTHR33507:SF3">
    <property type="entry name" value="INNER MEMBRANE PROTEIN YBBJ"/>
    <property type="match status" value="1"/>
</dbReference>
<comment type="caution">
    <text evidence="7">The sequence shown here is derived from an EMBL/GenBank/DDBJ whole genome shotgun (WGS) entry which is preliminary data.</text>
</comment>
<feature type="transmembrane region" description="Helical" evidence="5">
    <location>
        <begin position="12"/>
        <end position="36"/>
    </location>
</feature>
<feature type="domain" description="NfeD-like C-terminal" evidence="6">
    <location>
        <begin position="100"/>
        <end position="152"/>
    </location>
</feature>
<proteinExistence type="predicted"/>
<dbReference type="EMBL" id="JBHTJV010000002">
    <property type="protein sequence ID" value="MFD0915357.1"/>
    <property type="molecule type" value="Genomic_DNA"/>
</dbReference>
<dbReference type="PANTHER" id="PTHR33507">
    <property type="entry name" value="INNER MEMBRANE PROTEIN YBBJ"/>
    <property type="match status" value="1"/>
</dbReference>
<dbReference type="RefSeq" id="WP_377211202.1">
    <property type="nucleotide sequence ID" value="NZ_JBHTJV010000002.1"/>
</dbReference>
<reference evidence="8" key="1">
    <citation type="journal article" date="2019" name="Int. J. Syst. Evol. Microbiol.">
        <title>The Global Catalogue of Microorganisms (GCM) 10K type strain sequencing project: providing services to taxonomists for standard genome sequencing and annotation.</title>
        <authorList>
            <consortium name="The Broad Institute Genomics Platform"/>
            <consortium name="The Broad Institute Genome Sequencing Center for Infectious Disease"/>
            <person name="Wu L."/>
            <person name="Ma J."/>
        </authorList>
    </citation>
    <scope>NUCLEOTIDE SEQUENCE [LARGE SCALE GENOMIC DNA]</scope>
    <source>
        <strain evidence="8">CCUG 60023</strain>
    </source>
</reference>
<dbReference type="Proteomes" id="UP001597101">
    <property type="component" value="Unassembled WGS sequence"/>
</dbReference>
<evidence type="ECO:0000313" key="7">
    <source>
        <dbReference type="EMBL" id="MFD0915357.1"/>
    </source>
</evidence>
<organism evidence="7 8">
    <name type="scientific">Pseudahrensia aquimaris</name>
    <dbReference type="NCBI Taxonomy" id="744461"/>
    <lineage>
        <taxon>Bacteria</taxon>
        <taxon>Pseudomonadati</taxon>
        <taxon>Pseudomonadota</taxon>
        <taxon>Alphaproteobacteria</taxon>
        <taxon>Hyphomicrobiales</taxon>
        <taxon>Ahrensiaceae</taxon>
        <taxon>Pseudahrensia</taxon>
    </lineage>
</organism>
<dbReference type="InterPro" id="IPR002810">
    <property type="entry name" value="NfeD-like_C"/>
</dbReference>
<evidence type="ECO:0000256" key="2">
    <source>
        <dbReference type="ARBA" id="ARBA00022692"/>
    </source>
</evidence>
<dbReference type="InterPro" id="IPR012340">
    <property type="entry name" value="NA-bd_OB-fold"/>
</dbReference>
<dbReference type="Pfam" id="PF01957">
    <property type="entry name" value="NfeD"/>
    <property type="match status" value="1"/>
</dbReference>
<evidence type="ECO:0000313" key="8">
    <source>
        <dbReference type="Proteomes" id="UP001597101"/>
    </source>
</evidence>
<evidence type="ECO:0000256" key="4">
    <source>
        <dbReference type="ARBA" id="ARBA00023136"/>
    </source>
</evidence>
<sequence length="154" mass="16486">MIFDTVSSLGPWTWLIVGLLLLVGEAVVPGVFLMWFGIAGVVIGGLSLLPFADVAWWPWQVQLVAFGVLSLVLVFVGNRLFPSNSKDDEASKMNDPLAKFVGRDALVSEAIENGVGRVKLGDTVWRVRGADAAAGAKVRVVAVEEQTLIVEPIA</sequence>
<keyword evidence="3 5" id="KW-1133">Transmembrane helix</keyword>
<dbReference type="Gene3D" id="2.40.50.140">
    <property type="entry name" value="Nucleic acid-binding proteins"/>
    <property type="match status" value="1"/>
</dbReference>
<name>A0ABW3FG52_9HYPH</name>
<dbReference type="InterPro" id="IPR052165">
    <property type="entry name" value="Membrane_assoc_protease"/>
</dbReference>
<comment type="subcellular location">
    <subcellularLocation>
        <location evidence="1">Membrane</location>
        <topology evidence="1">Multi-pass membrane protein</topology>
    </subcellularLocation>
</comment>
<gene>
    <name evidence="7" type="ORF">ACFQ14_02945</name>
</gene>